<reference evidence="3" key="1">
    <citation type="submission" date="2024-06" db="EMBL/GenBank/DDBJ databases">
        <title>Multi-omics analyses provide insights into the biosynthesis of the anticancer antibiotic pleurotin in Hohenbuehelia grisea.</title>
        <authorList>
            <person name="Weaver J.A."/>
            <person name="Alberti F."/>
        </authorList>
    </citation>
    <scope>NUCLEOTIDE SEQUENCE [LARGE SCALE GENOMIC DNA]</scope>
    <source>
        <strain evidence="3">T-177</strain>
    </source>
</reference>
<dbReference type="Pfam" id="PF20236">
    <property type="entry name" value="DUF6593"/>
    <property type="match status" value="1"/>
</dbReference>
<feature type="domain" description="DUF6593" evidence="1">
    <location>
        <begin position="10"/>
        <end position="172"/>
    </location>
</feature>
<name>A0ABR3IVK0_9AGAR</name>
<evidence type="ECO:0000259" key="1">
    <source>
        <dbReference type="Pfam" id="PF20236"/>
    </source>
</evidence>
<gene>
    <name evidence="2" type="ORF">HGRIS_013387</name>
</gene>
<accession>A0ABR3IVK0</accession>
<dbReference type="Proteomes" id="UP001556367">
    <property type="component" value="Unassembled WGS sequence"/>
</dbReference>
<sequence length="182" mass="20599">MKLYMSKTSAKNATYALENGQVIYRVDTPLKLGNRVTTIERIAPNHTPNDMHDAFNELAKIEWQVIKSSRINMHGTSKSVSEIFRRGGYGAYGRHRIFAGPDGREYRWKLGNWSSKLCLNDGSKAVVAKYHRPALGFNTGHSRAYLEIFPLGEGIADYILVTFVYIEKLRKDRERASRSGGS</sequence>
<protein>
    <recommendedName>
        <fullName evidence="1">DUF6593 domain-containing protein</fullName>
    </recommendedName>
</protein>
<evidence type="ECO:0000313" key="3">
    <source>
        <dbReference type="Proteomes" id="UP001556367"/>
    </source>
</evidence>
<evidence type="ECO:0000313" key="2">
    <source>
        <dbReference type="EMBL" id="KAL0947265.1"/>
    </source>
</evidence>
<dbReference type="EMBL" id="JASNQZ010000015">
    <property type="protein sequence ID" value="KAL0947265.1"/>
    <property type="molecule type" value="Genomic_DNA"/>
</dbReference>
<comment type="caution">
    <text evidence="2">The sequence shown here is derived from an EMBL/GenBank/DDBJ whole genome shotgun (WGS) entry which is preliminary data.</text>
</comment>
<keyword evidence="3" id="KW-1185">Reference proteome</keyword>
<organism evidence="2 3">
    <name type="scientific">Hohenbuehelia grisea</name>
    <dbReference type="NCBI Taxonomy" id="104357"/>
    <lineage>
        <taxon>Eukaryota</taxon>
        <taxon>Fungi</taxon>
        <taxon>Dikarya</taxon>
        <taxon>Basidiomycota</taxon>
        <taxon>Agaricomycotina</taxon>
        <taxon>Agaricomycetes</taxon>
        <taxon>Agaricomycetidae</taxon>
        <taxon>Agaricales</taxon>
        <taxon>Pleurotineae</taxon>
        <taxon>Pleurotaceae</taxon>
        <taxon>Hohenbuehelia</taxon>
    </lineage>
</organism>
<proteinExistence type="predicted"/>
<dbReference type="InterPro" id="IPR046528">
    <property type="entry name" value="DUF6593"/>
</dbReference>